<dbReference type="PANTHER" id="PTHR33064:SF37">
    <property type="entry name" value="RIBONUCLEASE H"/>
    <property type="match status" value="1"/>
</dbReference>
<feature type="domain" description="Reverse transcriptase" evidence="1">
    <location>
        <begin position="2"/>
        <end position="55"/>
    </location>
</feature>
<reference evidence="2" key="1">
    <citation type="submission" date="2023-08" db="EMBL/GenBank/DDBJ databases">
        <title>A de novo genome assembly of Solanum verrucosum Schlechtendal, a Mexican diploid species geographically isolated from the other diploid A-genome species in potato relatives.</title>
        <authorList>
            <person name="Hosaka K."/>
        </authorList>
    </citation>
    <scope>NUCLEOTIDE SEQUENCE</scope>
    <source>
        <tissue evidence="2">Young leaves</tissue>
    </source>
</reference>
<dbReference type="Proteomes" id="UP001234989">
    <property type="component" value="Chromosome 4"/>
</dbReference>
<dbReference type="EMBL" id="CP133615">
    <property type="protein sequence ID" value="WMV25462.1"/>
    <property type="molecule type" value="Genomic_DNA"/>
</dbReference>
<keyword evidence="3" id="KW-1185">Reference proteome</keyword>
<name>A0AAF0TLX9_SOLVR</name>
<dbReference type="InterPro" id="IPR043128">
    <property type="entry name" value="Rev_trsase/Diguanyl_cyclase"/>
</dbReference>
<dbReference type="InterPro" id="IPR000477">
    <property type="entry name" value="RT_dom"/>
</dbReference>
<evidence type="ECO:0000313" key="3">
    <source>
        <dbReference type="Proteomes" id="UP001234989"/>
    </source>
</evidence>
<proteinExistence type="predicted"/>
<sequence>MFVIVFIDDILIYSRSEDDHTNHLRIVLQVLKDQQLFAKFSKCEFWLIYVAFLGHIASGKGIEVDPKKTDAVKSWPRPLCLSDIRSFLGLDGYCRRFFEGFSLIASP</sequence>
<organism evidence="2 3">
    <name type="scientific">Solanum verrucosum</name>
    <dbReference type="NCBI Taxonomy" id="315347"/>
    <lineage>
        <taxon>Eukaryota</taxon>
        <taxon>Viridiplantae</taxon>
        <taxon>Streptophyta</taxon>
        <taxon>Embryophyta</taxon>
        <taxon>Tracheophyta</taxon>
        <taxon>Spermatophyta</taxon>
        <taxon>Magnoliopsida</taxon>
        <taxon>eudicotyledons</taxon>
        <taxon>Gunneridae</taxon>
        <taxon>Pentapetalae</taxon>
        <taxon>asterids</taxon>
        <taxon>lamiids</taxon>
        <taxon>Solanales</taxon>
        <taxon>Solanaceae</taxon>
        <taxon>Solanoideae</taxon>
        <taxon>Solaneae</taxon>
        <taxon>Solanum</taxon>
    </lineage>
</organism>
<dbReference type="SUPFAM" id="SSF56672">
    <property type="entry name" value="DNA/RNA polymerases"/>
    <property type="match status" value="1"/>
</dbReference>
<dbReference type="PANTHER" id="PTHR33064">
    <property type="entry name" value="POL PROTEIN"/>
    <property type="match status" value="1"/>
</dbReference>
<accession>A0AAF0TLX9</accession>
<dbReference type="AlphaFoldDB" id="A0AAF0TLX9"/>
<dbReference type="Pfam" id="PF00078">
    <property type="entry name" value="RVT_1"/>
    <property type="match status" value="1"/>
</dbReference>
<evidence type="ECO:0000259" key="1">
    <source>
        <dbReference type="Pfam" id="PF00078"/>
    </source>
</evidence>
<protein>
    <recommendedName>
        <fullName evidence="1">Reverse transcriptase domain-containing protein</fullName>
    </recommendedName>
</protein>
<dbReference type="Gene3D" id="3.30.70.270">
    <property type="match status" value="2"/>
</dbReference>
<evidence type="ECO:0000313" key="2">
    <source>
        <dbReference type="EMBL" id="WMV25462.1"/>
    </source>
</evidence>
<dbReference type="InterPro" id="IPR051320">
    <property type="entry name" value="Viral_Replic_Matur_Polypro"/>
</dbReference>
<dbReference type="InterPro" id="IPR043502">
    <property type="entry name" value="DNA/RNA_pol_sf"/>
</dbReference>
<gene>
    <name evidence="2" type="ORF">MTR67_018847</name>
</gene>